<reference evidence="2" key="1">
    <citation type="journal article" date="2014" name="Int. J. Syst. Evol. Microbiol.">
        <title>Complete genome sequence of Corynebacterium casei LMG S-19264T (=DSM 44701T), isolated from a smear-ripened cheese.</title>
        <authorList>
            <consortium name="US DOE Joint Genome Institute (JGI-PGF)"/>
            <person name="Walter F."/>
            <person name="Albersmeier A."/>
            <person name="Kalinowski J."/>
            <person name="Ruckert C."/>
        </authorList>
    </citation>
    <scope>NUCLEOTIDE SEQUENCE</scope>
    <source>
        <strain evidence="2">JCM 3276</strain>
    </source>
</reference>
<evidence type="ECO:0000313" key="2">
    <source>
        <dbReference type="EMBL" id="GGS35118.1"/>
    </source>
</evidence>
<reference evidence="2" key="2">
    <citation type="submission" date="2020-09" db="EMBL/GenBank/DDBJ databases">
        <authorList>
            <person name="Sun Q."/>
            <person name="Ohkuma M."/>
        </authorList>
    </citation>
    <scope>NUCLEOTIDE SEQUENCE</scope>
    <source>
        <strain evidence="2">JCM 3276</strain>
    </source>
</reference>
<dbReference type="EMBL" id="BMRB01000002">
    <property type="protein sequence ID" value="GGS35118.1"/>
    <property type="molecule type" value="Genomic_DNA"/>
</dbReference>
<sequence>MRLVEGDHRQQRPHPVVHIGMLEEQLHGDAQRQRGGDVDRQPEHDQRGDARRRLQGLVDGVLHQAVEAVRPPDAVVDRVQPPQRGQLVAGQVDQRDAQIGDEHGREHLQGERPVPRPHPLDRRDRGEHRQDGDARQGQGLVHRRVDDVAPVVPVRGVPLRAVGQDALGGEGAGDRDQQQPEQPDLGPAARDDRDPRSVDAQEHERHIAVPDECAHGQDDAVATALRA</sequence>
<evidence type="ECO:0000313" key="3">
    <source>
        <dbReference type="Proteomes" id="UP000660680"/>
    </source>
</evidence>
<keyword evidence="3" id="KW-1185">Reference proteome</keyword>
<dbReference type="Proteomes" id="UP000660680">
    <property type="component" value="Unassembled WGS sequence"/>
</dbReference>
<feature type="region of interest" description="Disordered" evidence="1">
    <location>
        <begin position="164"/>
        <end position="227"/>
    </location>
</feature>
<feature type="region of interest" description="Disordered" evidence="1">
    <location>
        <begin position="72"/>
        <end position="147"/>
    </location>
</feature>
<feature type="compositionally biased region" description="Basic and acidic residues" evidence="1">
    <location>
        <begin position="189"/>
        <end position="218"/>
    </location>
</feature>
<dbReference type="AlphaFoldDB" id="A0A918GGV0"/>
<accession>A0A918GGV0</accession>
<comment type="caution">
    <text evidence="2">The sequence shown here is derived from an EMBL/GenBank/DDBJ whole genome shotgun (WGS) entry which is preliminary data.</text>
</comment>
<organism evidence="2 3">
    <name type="scientific">Actinokineospora fastidiosa</name>
    <dbReference type="NCBI Taxonomy" id="1816"/>
    <lineage>
        <taxon>Bacteria</taxon>
        <taxon>Bacillati</taxon>
        <taxon>Actinomycetota</taxon>
        <taxon>Actinomycetes</taxon>
        <taxon>Pseudonocardiales</taxon>
        <taxon>Pseudonocardiaceae</taxon>
        <taxon>Actinokineospora</taxon>
    </lineage>
</organism>
<name>A0A918GGV0_9PSEU</name>
<gene>
    <name evidence="2" type="ORF">GCM10010171_32110</name>
</gene>
<proteinExistence type="predicted"/>
<feature type="compositionally biased region" description="Basic and acidic residues" evidence="1">
    <location>
        <begin position="93"/>
        <end position="134"/>
    </location>
</feature>
<feature type="region of interest" description="Disordered" evidence="1">
    <location>
        <begin position="28"/>
        <end position="50"/>
    </location>
</feature>
<protein>
    <submittedName>
        <fullName evidence="2">Uncharacterized protein</fullName>
    </submittedName>
</protein>
<evidence type="ECO:0000256" key="1">
    <source>
        <dbReference type="SAM" id="MobiDB-lite"/>
    </source>
</evidence>